<dbReference type="RefSeq" id="WP_182528071.1">
    <property type="nucleotide sequence ID" value="NZ_JACJHT010000012.1"/>
</dbReference>
<accession>A0A7W3NG84</accession>
<sequence>MTPVEINSMIETLVDYEDSDITYTLANKYKLSYTKKLKSVQICDLEKYTVHYYGEIEKATLALFSILHNKYMDI</sequence>
<evidence type="ECO:0000313" key="2">
    <source>
        <dbReference type="Proteomes" id="UP000543174"/>
    </source>
</evidence>
<comment type="caution">
    <text evidence="1">The sequence shown here is derived from an EMBL/GenBank/DDBJ whole genome shotgun (WGS) entry which is preliminary data.</text>
</comment>
<keyword evidence="2" id="KW-1185">Reference proteome</keyword>
<dbReference type="AlphaFoldDB" id="A0A7W3NG84"/>
<gene>
    <name evidence="1" type="ORF">HNP21_005578</name>
</gene>
<name>A0A7W3NG84_PRIAR</name>
<protein>
    <submittedName>
        <fullName evidence="1">Uncharacterized protein</fullName>
    </submittedName>
</protein>
<dbReference type="Proteomes" id="UP000543174">
    <property type="component" value="Unassembled WGS sequence"/>
</dbReference>
<dbReference type="EMBL" id="JACJHT010000012">
    <property type="protein sequence ID" value="MBA9042443.1"/>
    <property type="molecule type" value="Genomic_DNA"/>
</dbReference>
<organism evidence="1 2">
    <name type="scientific">Priestia aryabhattai</name>
    <name type="common">Bacillus aryabhattai</name>
    <dbReference type="NCBI Taxonomy" id="412384"/>
    <lineage>
        <taxon>Bacteria</taxon>
        <taxon>Bacillati</taxon>
        <taxon>Bacillota</taxon>
        <taxon>Bacilli</taxon>
        <taxon>Bacillales</taxon>
        <taxon>Bacillaceae</taxon>
        <taxon>Priestia</taxon>
    </lineage>
</organism>
<proteinExistence type="predicted"/>
<reference evidence="1" key="1">
    <citation type="submission" date="2020-08" db="EMBL/GenBank/DDBJ databases">
        <title>Functional genomics of gut bacteria from endangered species of beetles.</title>
        <authorList>
            <person name="Carlos-Shanley C."/>
        </authorList>
    </citation>
    <scope>NUCLEOTIDE SEQUENCE [LARGE SCALE GENOMIC DNA]</scope>
    <source>
        <strain evidence="1">S00060</strain>
    </source>
</reference>
<evidence type="ECO:0000313" key="1">
    <source>
        <dbReference type="EMBL" id="MBA9042443.1"/>
    </source>
</evidence>